<keyword evidence="4" id="KW-0547">Nucleotide-binding</keyword>
<evidence type="ECO:0000256" key="1">
    <source>
        <dbReference type="ARBA" id="ARBA00022801"/>
    </source>
</evidence>
<dbReference type="EMBL" id="MT144124">
    <property type="protein sequence ID" value="QJA49207.1"/>
    <property type="molecule type" value="Genomic_DNA"/>
</dbReference>
<dbReference type="Pfam" id="PF00271">
    <property type="entry name" value="Helicase_C"/>
    <property type="match status" value="1"/>
</dbReference>
<dbReference type="InterPro" id="IPR027417">
    <property type="entry name" value="P-loop_NTPase"/>
</dbReference>
<dbReference type="InterPro" id="IPR001650">
    <property type="entry name" value="Helicase_C-like"/>
</dbReference>
<dbReference type="PANTHER" id="PTHR45766:SF6">
    <property type="entry name" value="SWI_SNF-RELATED MATRIX-ASSOCIATED ACTIN-DEPENDENT REGULATOR OF CHROMATIN SUBFAMILY A-LIKE PROTEIN 1"/>
    <property type="match status" value="1"/>
</dbReference>
<evidence type="ECO:0000259" key="2">
    <source>
        <dbReference type="Pfam" id="PF00176"/>
    </source>
</evidence>
<keyword evidence="4" id="KW-0347">Helicase</keyword>
<evidence type="ECO:0000313" key="4">
    <source>
        <dbReference type="EMBL" id="QJA49207.1"/>
    </source>
</evidence>
<name>A0A6H1ZPH1_9ZZZZ</name>
<keyword evidence="1" id="KW-0378">Hydrolase</keyword>
<reference evidence="4" key="1">
    <citation type="submission" date="2020-03" db="EMBL/GenBank/DDBJ databases">
        <title>The deep terrestrial virosphere.</title>
        <authorList>
            <person name="Holmfeldt K."/>
            <person name="Nilsson E."/>
            <person name="Simone D."/>
            <person name="Lopez-Fernandez M."/>
            <person name="Wu X."/>
            <person name="de Brujin I."/>
            <person name="Lundin D."/>
            <person name="Andersson A."/>
            <person name="Bertilsson S."/>
            <person name="Dopson M."/>
        </authorList>
    </citation>
    <scope>NUCLEOTIDE SEQUENCE</scope>
    <source>
        <strain evidence="4">TM448A01266</strain>
    </source>
</reference>
<keyword evidence="4" id="KW-0067">ATP-binding</keyword>
<dbReference type="GO" id="GO:0004386">
    <property type="term" value="F:helicase activity"/>
    <property type="evidence" value="ECO:0007669"/>
    <property type="project" value="UniProtKB-KW"/>
</dbReference>
<dbReference type="GO" id="GO:0043596">
    <property type="term" value="C:nuclear replication fork"/>
    <property type="evidence" value="ECO:0007669"/>
    <property type="project" value="TreeGrafter"/>
</dbReference>
<dbReference type="GO" id="GO:0005524">
    <property type="term" value="F:ATP binding"/>
    <property type="evidence" value="ECO:0007669"/>
    <property type="project" value="InterPro"/>
</dbReference>
<dbReference type="SUPFAM" id="SSF52540">
    <property type="entry name" value="P-loop containing nucleoside triphosphate hydrolases"/>
    <property type="match status" value="2"/>
</dbReference>
<dbReference type="InterPro" id="IPR038718">
    <property type="entry name" value="SNF2-like_sf"/>
</dbReference>
<feature type="domain" description="SNF2 N-terminal" evidence="2">
    <location>
        <begin position="200"/>
        <end position="354"/>
    </location>
</feature>
<feature type="domain" description="Helicase C-terminal" evidence="3">
    <location>
        <begin position="442"/>
        <end position="513"/>
    </location>
</feature>
<dbReference type="Gene3D" id="3.40.50.300">
    <property type="entry name" value="P-loop containing nucleotide triphosphate hydrolases"/>
    <property type="match status" value="1"/>
</dbReference>
<proteinExistence type="predicted"/>
<dbReference type="PANTHER" id="PTHR45766">
    <property type="entry name" value="DNA ANNEALING HELICASE AND ENDONUCLEASE ZRANB3 FAMILY MEMBER"/>
    <property type="match status" value="1"/>
</dbReference>
<accession>A0A6H1ZPH1</accession>
<dbReference type="AlphaFoldDB" id="A0A6H1ZPH1"/>
<sequence>MPTNFLMGGCITTSNPKRRGRHTVIACPPGREKDLMAVPGTIYIESEGGYQVPDNVLRMGQRAGSIFSYEPDPHETTPSGLPLKMYQRRVVAALRQVDYKSSGAFNAGDPGLGKSISTLQTLWLDGYLHKPGIVCGPLASRSTWCSPTGDPLVHYGLQINPIDNSTEPDALKAGGWWFIHWDILHGWYNYLFEYLKPCSLIADESHLAMNLKGKRAQAALNLSKTGSIGRRYLLTGTPVPKDRLDLHGQLAICQPGQWSVSKRDFGIAYCGGHMMLPEGSEGGGWMVYEGRTNTVELRARLAGVYFRYTKEQVPNELPKLTRKRIDVSLSPEIRREYLRAQADILKYLRVQDTELPAKVVIAGEEADLTKGRAKAARLISTSVLKKILSKEKSLQAGPEALRLCQLHRRLVVATWKIDAAKNIYKYLKDASTSYAPGMFPEIFGPIDGSHKKERRDVICESFAAARWSILVCTRGSVGVSINSLNKADAILQVTPDWNPTANIQMESRLHREGATASEIFSYYMLAAGTIDDLILEHLSRKSEEAASLEEHDQEGMHLCADLDPSISTDADISLDELCSMLEATGI</sequence>
<evidence type="ECO:0000259" key="3">
    <source>
        <dbReference type="Pfam" id="PF00271"/>
    </source>
</evidence>
<protein>
    <submittedName>
        <fullName evidence="4">Putative helicase</fullName>
    </submittedName>
</protein>
<gene>
    <name evidence="4" type="ORF">TM448A01266_0006</name>
</gene>
<dbReference type="Gene3D" id="3.40.50.10810">
    <property type="entry name" value="Tandem AAA-ATPase domain"/>
    <property type="match status" value="1"/>
</dbReference>
<organism evidence="4">
    <name type="scientific">viral metagenome</name>
    <dbReference type="NCBI Taxonomy" id="1070528"/>
    <lineage>
        <taxon>unclassified sequences</taxon>
        <taxon>metagenomes</taxon>
        <taxon>organismal metagenomes</taxon>
    </lineage>
</organism>
<dbReference type="GO" id="GO:0031297">
    <property type="term" value="P:replication fork processing"/>
    <property type="evidence" value="ECO:0007669"/>
    <property type="project" value="TreeGrafter"/>
</dbReference>
<dbReference type="Pfam" id="PF00176">
    <property type="entry name" value="SNF2-rel_dom"/>
    <property type="match status" value="1"/>
</dbReference>
<dbReference type="GO" id="GO:0016787">
    <property type="term" value="F:hydrolase activity"/>
    <property type="evidence" value="ECO:0007669"/>
    <property type="project" value="UniProtKB-KW"/>
</dbReference>
<dbReference type="InterPro" id="IPR000330">
    <property type="entry name" value="SNF2_N"/>
</dbReference>
<dbReference type="GO" id="GO:0006281">
    <property type="term" value="P:DNA repair"/>
    <property type="evidence" value="ECO:0007669"/>
    <property type="project" value="TreeGrafter"/>
</dbReference>